<dbReference type="Proteomes" id="UP000011724">
    <property type="component" value="Chromosome"/>
</dbReference>
<keyword evidence="2" id="KW-0479">Metal-binding</keyword>
<dbReference type="Gene3D" id="6.10.20.100">
    <property type="match status" value="1"/>
</dbReference>
<name>M1WL06_PSEP2</name>
<dbReference type="GO" id="GO:0070025">
    <property type="term" value="F:carbon monoxide binding"/>
    <property type="evidence" value="ECO:0007669"/>
    <property type="project" value="TreeGrafter"/>
</dbReference>
<dbReference type="HOGENOM" id="CLU_048562_1_0_7"/>
<organism evidence="4 5">
    <name type="scientific">Pseudodesulfovibrio piezophilus (strain DSM 21447 / JCM 15486 / C1TLV30)</name>
    <name type="common">Desulfovibrio piezophilus</name>
    <dbReference type="NCBI Taxonomy" id="1322246"/>
    <lineage>
        <taxon>Bacteria</taxon>
        <taxon>Pseudomonadati</taxon>
        <taxon>Thermodesulfobacteriota</taxon>
        <taxon>Desulfovibrionia</taxon>
        <taxon>Desulfovibrionales</taxon>
        <taxon>Desulfovibrionaceae</taxon>
    </lineage>
</organism>
<dbReference type="eggNOG" id="COG0409">
    <property type="taxonomic scope" value="Bacteria"/>
</dbReference>
<evidence type="ECO:0000256" key="3">
    <source>
        <dbReference type="ARBA" id="ARBA00023004"/>
    </source>
</evidence>
<evidence type="ECO:0000256" key="1">
    <source>
        <dbReference type="ARBA" id="ARBA00007888"/>
    </source>
</evidence>
<dbReference type="PATRIC" id="fig|879567.3.peg.3551"/>
<dbReference type="PANTHER" id="PTHR30149:SF0">
    <property type="entry name" value="HYDROGENASE MATURATION FACTOR HYPD"/>
    <property type="match status" value="1"/>
</dbReference>
<keyword evidence="3" id="KW-0408">Iron</keyword>
<sequence>MLIFWDYGYSLEDEGFDLSFELLEKFRDPELCRKILDKMQAELGRELRFMEVCGTHTVAIFQSGLRSLLPEKIVHLSGPGCPVCVTHESEVNAFLDLAEKETVILATFGDLMRVPGDKGRNLKKATADGARVKVVYSPFDTLKLAKDNPDELVVFIGVGFETTAPTIAATMKMAREQGITNLRVLCFHKTVPSALEALLTDALTSIDGFILPGHVSAIIGLEPYRFIAEKYGKSAIVTGFEPLDILQSLTQMIDWRNRGESHVTNNYTRIVSDTGNTKALEIMYEVFEPTDALWRGIGNIAGSGLEIRQEWELFDAKKEFGIVIKEGPALAGCKCGDILKGIKQPDECPLFKKACTPANPVGPCMVSTEGSCAAYYKYKVD</sequence>
<dbReference type="Pfam" id="PF01924">
    <property type="entry name" value="HypD"/>
    <property type="match status" value="1"/>
</dbReference>
<reference evidence="5" key="2">
    <citation type="journal article" date="2013" name="Stand. Genomic Sci.">
        <title>Complete genome sequence of Desulfocapsa sulfexigens, a marine deltaproteobacterium specialized in disproportionating inorganic sulfur compounds.</title>
        <authorList>
            <person name="Finster K.W."/>
            <person name="Kjeldsen K.U."/>
            <person name="Kube M."/>
            <person name="Reinhardt R."/>
            <person name="Mussmann M."/>
            <person name="Amann R."/>
            <person name="Schreiber L."/>
        </authorList>
    </citation>
    <scope>NUCLEOTIDE SEQUENCE [LARGE SCALE GENOMIC DNA]</scope>
    <source>
        <strain evidence="5">DSM 10523 / SB164P1</strain>
    </source>
</reference>
<dbReference type="AlphaFoldDB" id="M1WL06"/>
<accession>M1WL06</accession>
<gene>
    <name evidence="4" type="primary">hypD</name>
    <name evidence="4" type="ordered locus">BN4_20449</name>
</gene>
<dbReference type="GO" id="GO:0005506">
    <property type="term" value="F:iron ion binding"/>
    <property type="evidence" value="ECO:0007669"/>
    <property type="project" value="TreeGrafter"/>
</dbReference>
<protein>
    <submittedName>
        <fullName evidence="4">Hydrogenase expression/formation protein hypD</fullName>
    </submittedName>
</protein>
<dbReference type="InterPro" id="IPR002780">
    <property type="entry name" value="Hyd_form_HypD"/>
</dbReference>
<dbReference type="STRING" id="1322246.BN4_20449"/>
<dbReference type="InterPro" id="IPR042243">
    <property type="entry name" value="HypD_1"/>
</dbReference>
<evidence type="ECO:0000313" key="5">
    <source>
        <dbReference type="Proteomes" id="UP000011724"/>
    </source>
</evidence>
<dbReference type="InterPro" id="IPR042244">
    <property type="entry name" value="HypD_2_sf"/>
</dbReference>
<comment type="similarity">
    <text evidence="1">Belongs to the HypD family.</text>
</comment>
<keyword evidence="5" id="KW-1185">Reference proteome</keyword>
<dbReference type="EMBL" id="FO203427">
    <property type="protein sequence ID" value="CCH50511.1"/>
    <property type="molecule type" value="Genomic_DNA"/>
</dbReference>
<proteinExistence type="inferred from homology"/>
<dbReference type="PANTHER" id="PTHR30149">
    <property type="entry name" value="HYDROGENASE PROTEIN ASSEMBLY PROTEIN HYPD"/>
    <property type="match status" value="1"/>
</dbReference>
<evidence type="ECO:0000313" key="4">
    <source>
        <dbReference type="EMBL" id="CCH50511.1"/>
    </source>
</evidence>
<dbReference type="PIRSF" id="PIRSF005622">
    <property type="entry name" value="Hydrgn_mat_hypD"/>
    <property type="match status" value="1"/>
</dbReference>
<dbReference type="Gene3D" id="3.40.50.11740">
    <property type="entry name" value="HypD, alpha/beta domain 2"/>
    <property type="match status" value="2"/>
</dbReference>
<evidence type="ECO:0000256" key="2">
    <source>
        <dbReference type="ARBA" id="ARBA00022723"/>
    </source>
</evidence>
<reference evidence="4 5" key="1">
    <citation type="journal article" date="2013" name="PLoS ONE">
        <title>The first genomic and proteomic characterization of a deep-sea sulfate reducer: insights into the piezophilic lifestyle of Desulfovibrio piezophilus.</title>
        <authorList>
            <person name="Pradel N."/>
            <person name="Ji B."/>
            <person name="Gimenez G."/>
            <person name="Talla E."/>
            <person name="Lenoble P."/>
            <person name="Garel M."/>
            <person name="Tamburini C."/>
            <person name="Fourquet P."/>
            <person name="Lebrun R."/>
            <person name="Bertin P."/>
            <person name="Denis Y."/>
            <person name="Pophillat M."/>
            <person name="Barbe V."/>
            <person name="Ollivier B."/>
            <person name="Dolla A."/>
        </authorList>
    </citation>
    <scope>NUCLEOTIDE SEQUENCE [LARGE SCALE GENOMIC DNA]</scope>
    <source>
        <strain evidence="5">DSM 10523 / SB164P1</strain>
    </source>
</reference>
<dbReference type="NCBIfam" id="TIGR00075">
    <property type="entry name" value="hypD"/>
    <property type="match status" value="1"/>
</dbReference>
<dbReference type="KEGG" id="dpi:BN4_20449"/>
<dbReference type="GO" id="GO:0051604">
    <property type="term" value="P:protein maturation"/>
    <property type="evidence" value="ECO:0007669"/>
    <property type="project" value="TreeGrafter"/>
</dbReference>
<dbReference type="GO" id="GO:0051539">
    <property type="term" value="F:4 iron, 4 sulfur cluster binding"/>
    <property type="evidence" value="ECO:0007669"/>
    <property type="project" value="TreeGrafter"/>
</dbReference>